<keyword evidence="5" id="KW-1185">Reference proteome</keyword>
<feature type="compositionally biased region" description="Pro residues" evidence="1">
    <location>
        <begin position="142"/>
        <end position="173"/>
    </location>
</feature>
<dbReference type="Proteomes" id="UP000552097">
    <property type="component" value="Unassembled WGS sequence"/>
</dbReference>
<sequence>MTGWWRRVLAASAVLGLTIIGAPPTAQAADCAGVTVVVDFRSLGGGVRTGCAPGDPSSGTAALTAAGFGYTFVTRQPGFVCKINDQPAGDSCNYTPPSDAHWSYWHGQPGGSWVYSNSSASAYNPAPGSVEGWSFGAGEPPGIAPPAPAPPPQPAPKPTQPAAQPPAPQPPAAQPGQPVQPGQPGQPVTSGQSTQPGQSAPPQQSEATTTVETTAPASSETAASSSPATSSSTPVGETPVAVQPTAGTSSGGTVGLVIGLVVIAALGGLGVWTARRRAKAAE</sequence>
<name>A0A7W9HHR2_9PSEU</name>
<keyword evidence="2" id="KW-0472">Membrane</keyword>
<evidence type="ECO:0000313" key="5">
    <source>
        <dbReference type="Proteomes" id="UP000552097"/>
    </source>
</evidence>
<feature type="signal peptide" evidence="3">
    <location>
        <begin position="1"/>
        <end position="28"/>
    </location>
</feature>
<feature type="transmembrane region" description="Helical" evidence="2">
    <location>
        <begin position="254"/>
        <end position="274"/>
    </location>
</feature>
<dbReference type="RefSeq" id="WP_184919030.1">
    <property type="nucleotide sequence ID" value="NZ_JACHMO010000001.1"/>
</dbReference>
<dbReference type="AlphaFoldDB" id="A0A7W9HHR2"/>
<proteinExistence type="predicted"/>
<dbReference type="EMBL" id="JACHMO010000001">
    <property type="protein sequence ID" value="MBB5802370.1"/>
    <property type="molecule type" value="Genomic_DNA"/>
</dbReference>
<comment type="caution">
    <text evidence="4">The sequence shown here is derived from an EMBL/GenBank/DDBJ whole genome shotgun (WGS) entry which is preliminary data.</text>
</comment>
<accession>A0A7W9HHR2</accession>
<feature type="chain" id="PRO_5030810569" description="LPXTG-motif cell wall-anchored protein" evidence="3">
    <location>
        <begin position="29"/>
        <end position="282"/>
    </location>
</feature>
<feature type="compositionally biased region" description="Polar residues" evidence="1">
    <location>
        <begin position="188"/>
        <end position="204"/>
    </location>
</feature>
<feature type="compositionally biased region" description="Low complexity" evidence="1">
    <location>
        <begin position="205"/>
        <end position="235"/>
    </location>
</feature>
<feature type="region of interest" description="Disordered" evidence="1">
    <location>
        <begin position="132"/>
        <end position="252"/>
    </location>
</feature>
<organism evidence="4 5">
    <name type="scientific">Saccharothrix ecbatanensis</name>
    <dbReference type="NCBI Taxonomy" id="1105145"/>
    <lineage>
        <taxon>Bacteria</taxon>
        <taxon>Bacillati</taxon>
        <taxon>Actinomycetota</taxon>
        <taxon>Actinomycetes</taxon>
        <taxon>Pseudonocardiales</taxon>
        <taxon>Pseudonocardiaceae</taxon>
        <taxon>Saccharothrix</taxon>
    </lineage>
</organism>
<feature type="compositionally biased region" description="Low complexity" evidence="1">
    <location>
        <begin position="174"/>
        <end position="187"/>
    </location>
</feature>
<keyword evidence="3" id="KW-0732">Signal</keyword>
<reference evidence="4 5" key="1">
    <citation type="submission" date="2020-08" db="EMBL/GenBank/DDBJ databases">
        <title>Sequencing the genomes of 1000 actinobacteria strains.</title>
        <authorList>
            <person name="Klenk H.-P."/>
        </authorList>
    </citation>
    <scope>NUCLEOTIDE SEQUENCE [LARGE SCALE GENOMIC DNA]</scope>
    <source>
        <strain evidence="4 5">DSM 45486</strain>
    </source>
</reference>
<protein>
    <recommendedName>
        <fullName evidence="6">LPXTG-motif cell wall-anchored protein</fullName>
    </recommendedName>
</protein>
<evidence type="ECO:0008006" key="6">
    <source>
        <dbReference type="Google" id="ProtNLM"/>
    </source>
</evidence>
<evidence type="ECO:0000256" key="2">
    <source>
        <dbReference type="SAM" id="Phobius"/>
    </source>
</evidence>
<evidence type="ECO:0000256" key="3">
    <source>
        <dbReference type="SAM" id="SignalP"/>
    </source>
</evidence>
<evidence type="ECO:0000256" key="1">
    <source>
        <dbReference type="SAM" id="MobiDB-lite"/>
    </source>
</evidence>
<keyword evidence="2" id="KW-1133">Transmembrane helix</keyword>
<gene>
    <name evidence="4" type="ORF">F4560_002138</name>
</gene>
<keyword evidence="2" id="KW-0812">Transmembrane</keyword>
<evidence type="ECO:0000313" key="4">
    <source>
        <dbReference type="EMBL" id="MBB5802370.1"/>
    </source>
</evidence>